<evidence type="ECO:0000256" key="3">
    <source>
        <dbReference type="ARBA" id="ARBA00022741"/>
    </source>
</evidence>
<dbReference type="InterPro" id="IPR031167">
    <property type="entry name" value="G_OBG"/>
</dbReference>
<dbReference type="FunFam" id="3.10.20.30:FF:000001">
    <property type="entry name" value="Ribosome-binding ATPase YchF"/>
    <property type="match status" value="1"/>
</dbReference>
<feature type="coiled-coil region" evidence="7">
    <location>
        <begin position="128"/>
        <end position="155"/>
    </location>
</feature>
<dbReference type="Proteomes" id="UP000184109">
    <property type="component" value="Unassembled WGS sequence"/>
</dbReference>
<evidence type="ECO:0000256" key="2">
    <source>
        <dbReference type="ARBA" id="ARBA00022723"/>
    </source>
</evidence>
<keyword evidence="4 6" id="KW-0067">ATP-binding</keyword>
<dbReference type="InterPro" id="IPR012676">
    <property type="entry name" value="TGS-like"/>
</dbReference>
<dbReference type="PANTHER" id="PTHR23305:SF18">
    <property type="entry name" value="OBG-TYPE G DOMAIN-CONTAINING PROTEIN"/>
    <property type="match status" value="1"/>
</dbReference>
<dbReference type="RefSeq" id="WP_073122140.1">
    <property type="nucleotide sequence ID" value="NZ_BMEN01000005.1"/>
</dbReference>
<dbReference type="SUPFAM" id="SSF52540">
    <property type="entry name" value="P-loop containing nucleoside triphosphate hydrolases"/>
    <property type="match status" value="1"/>
</dbReference>
<dbReference type="InterPro" id="IPR004396">
    <property type="entry name" value="ATPase_YchF/OLA1"/>
</dbReference>
<keyword evidence="2" id="KW-0479">Metal-binding</keyword>
<dbReference type="GO" id="GO:0016887">
    <property type="term" value="F:ATP hydrolysis activity"/>
    <property type="evidence" value="ECO:0007669"/>
    <property type="project" value="UniProtKB-UniRule"/>
</dbReference>
<evidence type="ECO:0000256" key="6">
    <source>
        <dbReference type="HAMAP-Rule" id="MF_00944"/>
    </source>
</evidence>
<dbReference type="CDD" id="cd01900">
    <property type="entry name" value="YchF"/>
    <property type="match status" value="1"/>
</dbReference>
<dbReference type="InterPro" id="IPR012675">
    <property type="entry name" value="Beta-grasp_dom_sf"/>
</dbReference>
<dbReference type="GO" id="GO:0005525">
    <property type="term" value="F:GTP binding"/>
    <property type="evidence" value="ECO:0007669"/>
    <property type="project" value="InterPro"/>
</dbReference>
<sequence length="363" mass="40140">MKAGIVGLPNVGKSTLFNCLSNAKAQSANFPFCTIEPNIGVVNVPDPRLEKLESLVNPERVVPATVEIVDIAGLVKGASKGEGLGNQFLANIRETDAILHVLRCFNDDNIIHVDGSIDPIRDKETIDIELQLKDLETVEKRLERVKKLAKTGNKEAQAEFDVLDRIKTSLEAAVSVRALSFTEKELEFVKPLQFITIKPVMYVCNVDEESAVDGNEYVELVKEAVKDENAEVLFLAVGTEADINELESFEERKEFLSDIGLEEPGAAKLIRAAYKLLNLQTYFTAGVKEVRAWTINIGDTAPQAAGVIHTDFEKGFIRAEVIKYNDYVTLGSEAKVKEAGKLSVEGKEYIVQDGDMMNFRFNV</sequence>
<dbReference type="NCBIfam" id="TIGR00092">
    <property type="entry name" value="redox-regulated ATPase YchF"/>
    <property type="match status" value="1"/>
</dbReference>
<evidence type="ECO:0000313" key="10">
    <source>
        <dbReference type="EMBL" id="SHH89375.1"/>
    </source>
</evidence>
<keyword evidence="3 6" id="KW-0547">Nucleotide-binding</keyword>
<feature type="binding site" evidence="6">
    <location>
        <begin position="10"/>
        <end position="15"/>
    </location>
    <ligand>
        <name>ATP</name>
        <dbReference type="ChEBI" id="CHEBI:30616"/>
    </ligand>
</feature>
<dbReference type="InterPro" id="IPR006073">
    <property type="entry name" value="GTP-bd"/>
</dbReference>
<dbReference type="SUPFAM" id="SSF81271">
    <property type="entry name" value="TGS-like"/>
    <property type="match status" value="1"/>
</dbReference>
<evidence type="ECO:0000313" key="11">
    <source>
        <dbReference type="Proteomes" id="UP000184109"/>
    </source>
</evidence>
<dbReference type="InterPro" id="IPR023192">
    <property type="entry name" value="TGS-like_dom_sf"/>
</dbReference>
<protein>
    <recommendedName>
        <fullName evidence="6">Ribosome-binding ATPase YchF</fullName>
    </recommendedName>
</protein>
<feature type="domain" description="OBG-type G" evidence="8">
    <location>
        <begin position="1"/>
        <end position="255"/>
    </location>
</feature>
<dbReference type="Gene3D" id="1.10.150.300">
    <property type="entry name" value="TGS-like domain"/>
    <property type="match status" value="1"/>
</dbReference>
<evidence type="ECO:0000256" key="5">
    <source>
        <dbReference type="ARBA" id="ARBA00022842"/>
    </source>
</evidence>
<dbReference type="InterPro" id="IPR027417">
    <property type="entry name" value="P-loop_NTPase"/>
</dbReference>
<dbReference type="STRING" id="1195760.SAMN05444281_2557"/>
<dbReference type="OrthoDB" id="9807318at2"/>
<dbReference type="EMBL" id="FQXQ01000006">
    <property type="protein sequence ID" value="SHH89375.1"/>
    <property type="molecule type" value="Genomic_DNA"/>
</dbReference>
<dbReference type="HAMAP" id="MF_00944">
    <property type="entry name" value="YchF_OLA1_ATPase"/>
    <property type="match status" value="1"/>
</dbReference>
<comment type="similarity">
    <text evidence="6">Belongs to the TRAFAC class OBG-HflX-like GTPase superfamily. OBG GTPase family. YchF/OLA1 subfamily.</text>
</comment>
<dbReference type="FunFam" id="1.10.150.300:FF:000001">
    <property type="entry name" value="Ribosome-binding ATPase YchF"/>
    <property type="match status" value="1"/>
</dbReference>
<keyword evidence="5" id="KW-0460">Magnesium</keyword>
<dbReference type="AlphaFoldDB" id="A0A1M5WP23"/>
<dbReference type="PROSITE" id="PS51710">
    <property type="entry name" value="G_OBG"/>
    <property type="match status" value="1"/>
</dbReference>
<dbReference type="InterPro" id="IPR004095">
    <property type="entry name" value="TGS"/>
</dbReference>
<dbReference type="Gene3D" id="3.10.20.30">
    <property type="match status" value="1"/>
</dbReference>
<dbReference type="Pfam" id="PF01926">
    <property type="entry name" value="MMR_HSR1"/>
    <property type="match status" value="1"/>
</dbReference>
<organism evidence="10 11">
    <name type="scientific">Wenyingzhuangia marina</name>
    <dbReference type="NCBI Taxonomy" id="1195760"/>
    <lineage>
        <taxon>Bacteria</taxon>
        <taxon>Pseudomonadati</taxon>
        <taxon>Bacteroidota</taxon>
        <taxon>Flavobacteriia</taxon>
        <taxon>Flavobacteriales</taxon>
        <taxon>Flavobacteriaceae</taxon>
        <taxon>Wenyingzhuangia</taxon>
    </lineage>
</organism>
<dbReference type="GO" id="GO:0005737">
    <property type="term" value="C:cytoplasm"/>
    <property type="evidence" value="ECO:0007669"/>
    <property type="project" value="TreeGrafter"/>
</dbReference>
<feature type="domain" description="TGS" evidence="9">
    <location>
        <begin position="278"/>
        <end position="361"/>
    </location>
</feature>
<dbReference type="PRINTS" id="PR00326">
    <property type="entry name" value="GTP1OBG"/>
</dbReference>
<evidence type="ECO:0000256" key="4">
    <source>
        <dbReference type="ARBA" id="ARBA00022840"/>
    </source>
</evidence>
<dbReference type="PIRSF" id="PIRSF006641">
    <property type="entry name" value="CHP00092"/>
    <property type="match status" value="1"/>
</dbReference>
<dbReference type="GO" id="GO:0043023">
    <property type="term" value="F:ribosomal large subunit binding"/>
    <property type="evidence" value="ECO:0007669"/>
    <property type="project" value="UniProtKB-UniRule"/>
</dbReference>
<dbReference type="CDD" id="cd04867">
    <property type="entry name" value="TGS_YchF_OLA1"/>
    <property type="match status" value="1"/>
</dbReference>
<dbReference type="Pfam" id="PF06071">
    <property type="entry name" value="YchF-GTPase_C"/>
    <property type="match status" value="1"/>
</dbReference>
<evidence type="ECO:0000256" key="1">
    <source>
        <dbReference type="ARBA" id="ARBA00001946"/>
    </source>
</evidence>
<dbReference type="PROSITE" id="PS51880">
    <property type="entry name" value="TGS"/>
    <property type="match status" value="1"/>
</dbReference>
<dbReference type="GO" id="GO:0046872">
    <property type="term" value="F:metal ion binding"/>
    <property type="evidence" value="ECO:0007669"/>
    <property type="project" value="UniProtKB-KW"/>
</dbReference>
<comment type="function">
    <text evidence="6">ATPase that binds to both the 70S ribosome and the 50S ribosomal subunit in a nucleotide-independent manner.</text>
</comment>
<dbReference type="PANTHER" id="PTHR23305">
    <property type="entry name" value="OBG GTPASE FAMILY"/>
    <property type="match status" value="1"/>
</dbReference>
<proteinExistence type="inferred from homology"/>
<reference evidence="11" key="1">
    <citation type="submission" date="2016-11" db="EMBL/GenBank/DDBJ databases">
        <authorList>
            <person name="Varghese N."/>
            <person name="Submissions S."/>
        </authorList>
    </citation>
    <scope>NUCLEOTIDE SEQUENCE [LARGE SCALE GENOMIC DNA]</scope>
    <source>
        <strain evidence="11">DSM 100572</strain>
    </source>
</reference>
<gene>
    <name evidence="6" type="primary">ychF</name>
    <name evidence="10" type="ORF">SAMN05444281_2557</name>
</gene>
<dbReference type="Gene3D" id="3.40.50.300">
    <property type="entry name" value="P-loop containing nucleotide triphosphate hydrolases"/>
    <property type="match status" value="1"/>
</dbReference>
<dbReference type="InterPro" id="IPR041706">
    <property type="entry name" value="YchF_N"/>
</dbReference>
<keyword evidence="7" id="KW-0175">Coiled coil</keyword>
<dbReference type="InterPro" id="IPR013029">
    <property type="entry name" value="YchF_C"/>
</dbReference>
<name>A0A1M5WP23_9FLAO</name>
<accession>A0A1M5WP23</accession>
<keyword evidence="11" id="KW-1185">Reference proteome</keyword>
<evidence type="ECO:0000256" key="7">
    <source>
        <dbReference type="SAM" id="Coils"/>
    </source>
</evidence>
<comment type="cofactor">
    <cofactor evidence="1">
        <name>Mg(2+)</name>
        <dbReference type="ChEBI" id="CHEBI:18420"/>
    </cofactor>
</comment>
<evidence type="ECO:0000259" key="8">
    <source>
        <dbReference type="PROSITE" id="PS51710"/>
    </source>
</evidence>
<dbReference type="GO" id="GO:0005524">
    <property type="term" value="F:ATP binding"/>
    <property type="evidence" value="ECO:0007669"/>
    <property type="project" value="UniProtKB-UniRule"/>
</dbReference>
<evidence type="ECO:0000259" key="9">
    <source>
        <dbReference type="PROSITE" id="PS51880"/>
    </source>
</evidence>